<dbReference type="Pfam" id="PF17754">
    <property type="entry name" value="TetR_C_14"/>
    <property type="match status" value="1"/>
</dbReference>
<dbReference type="EMBL" id="JAUSQZ010000001">
    <property type="protein sequence ID" value="MDP9828446.1"/>
    <property type="molecule type" value="Genomic_DNA"/>
</dbReference>
<dbReference type="SUPFAM" id="SSF46689">
    <property type="entry name" value="Homeodomain-like"/>
    <property type="match status" value="1"/>
</dbReference>
<keyword evidence="3" id="KW-0804">Transcription</keyword>
<dbReference type="InterPro" id="IPR009057">
    <property type="entry name" value="Homeodomain-like_sf"/>
</dbReference>
<evidence type="ECO:0000256" key="1">
    <source>
        <dbReference type="ARBA" id="ARBA00023015"/>
    </source>
</evidence>
<evidence type="ECO:0000259" key="5">
    <source>
        <dbReference type="PROSITE" id="PS50977"/>
    </source>
</evidence>
<evidence type="ECO:0000256" key="4">
    <source>
        <dbReference type="PROSITE-ProRule" id="PRU00335"/>
    </source>
</evidence>
<feature type="domain" description="HTH tetR-type" evidence="5">
    <location>
        <begin position="20"/>
        <end position="80"/>
    </location>
</feature>
<evidence type="ECO:0000256" key="3">
    <source>
        <dbReference type="ARBA" id="ARBA00023163"/>
    </source>
</evidence>
<dbReference type="PANTHER" id="PTHR30055:SF238">
    <property type="entry name" value="MYCOFACTOCIN BIOSYNTHESIS TRANSCRIPTIONAL REGULATOR MFTR-RELATED"/>
    <property type="match status" value="1"/>
</dbReference>
<accession>A0ABT9P6X5</accession>
<evidence type="ECO:0000256" key="2">
    <source>
        <dbReference type="ARBA" id="ARBA00023125"/>
    </source>
</evidence>
<evidence type="ECO:0000313" key="7">
    <source>
        <dbReference type="Proteomes" id="UP001235712"/>
    </source>
</evidence>
<dbReference type="Proteomes" id="UP001235712">
    <property type="component" value="Unassembled WGS sequence"/>
</dbReference>
<comment type="caution">
    <text evidence="6">The sequence shown here is derived from an EMBL/GenBank/DDBJ whole genome shotgun (WGS) entry which is preliminary data.</text>
</comment>
<dbReference type="PRINTS" id="PR00455">
    <property type="entry name" value="HTHTETR"/>
</dbReference>
<keyword evidence="1" id="KW-0805">Transcription regulation</keyword>
<dbReference type="InterPro" id="IPR041347">
    <property type="entry name" value="MftR_C"/>
</dbReference>
<dbReference type="InterPro" id="IPR050109">
    <property type="entry name" value="HTH-type_TetR-like_transc_reg"/>
</dbReference>
<organism evidence="6 7">
    <name type="scientific">Kineosporia succinea</name>
    <dbReference type="NCBI Taxonomy" id="84632"/>
    <lineage>
        <taxon>Bacteria</taxon>
        <taxon>Bacillati</taxon>
        <taxon>Actinomycetota</taxon>
        <taxon>Actinomycetes</taxon>
        <taxon>Kineosporiales</taxon>
        <taxon>Kineosporiaceae</taxon>
        <taxon>Kineosporia</taxon>
    </lineage>
</organism>
<gene>
    <name evidence="6" type="ORF">J2S57_004195</name>
</gene>
<dbReference type="PROSITE" id="PS50977">
    <property type="entry name" value="HTH_TETR_2"/>
    <property type="match status" value="1"/>
</dbReference>
<evidence type="ECO:0000313" key="6">
    <source>
        <dbReference type="EMBL" id="MDP9828446.1"/>
    </source>
</evidence>
<dbReference type="InterPro" id="IPR001647">
    <property type="entry name" value="HTH_TetR"/>
</dbReference>
<dbReference type="Pfam" id="PF00440">
    <property type="entry name" value="TetR_N"/>
    <property type="match status" value="1"/>
</dbReference>
<dbReference type="Gene3D" id="1.10.357.10">
    <property type="entry name" value="Tetracycline Repressor, domain 2"/>
    <property type="match status" value="1"/>
</dbReference>
<keyword evidence="7" id="KW-1185">Reference proteome</keyword>
<dbReference type="PANTHER" id="PTHR30055">
    <property type="entry name" value="HTH-TYPE TRANSCRIPTIONAL REGULATOR RUTR"/>
    <property type="match status" value="1"/>
</dbReference>
<dbReference type="Gene3D" id="1.10.10.60">
    <property type="entry name" value="Homeodomain-like"/>
    <property type="match status" value="1"/>
</dbReference>
<reference evidence="6 7" key="1">
    <citation type="submission" date="2023-07" db="EMBL/GenBank/DDBJ databases">
        <title>Sequencing the genomes of 1000 actinobacteria strains.</title>
        <authorList>
            <person name="Klenk H.-P."/>
        </authorList>
    </citation>
    <scope>NUCLEOTIDE SEQUENCE [LARGE SCALE GENOMIC DNA]</scope>
    <source>
        <strain evidence="6 7">DSM 44388</strain>
    </source>
</reference>
<sequence>MSDDVDNPRATGTLRERTRRAMRDEVASIATRLFAEQGCSNTTVDQIAAEAGLSRTTFFRYFGTKEDVVLTWIDELGPRLLQAFSARPADEHPWRSLHRALGLVTDIHEADVQRRLDFESMLEANPTMKSRQREKQGEWQRLLIPAVAARMTGDIPAEQDPRPRMMVACAIESLNAAHHTWRACDGAVPLAELLDRAMNVFEN</sequence>
<protein>
    <submittedName>
        <fullName evidence="6">AcrR family transcriptional regulator</fullName>
    </submittedName>
</protein>
<feature type="DNA-binding region" description="H-T-H motif" evidence="4">
    <location>
        <begin position="43"/>
        <end position="62"/>
    </location>
</feature>
<name>A0ABT9P6X5_9ACTN</name>
<proteinExistence type="predicted"/>
<dbReference type="RefSeq" id="WP_307245638.1">
    <property type="nucleotide sequence ID" value="NZ_JAUSQZ010000001.1"/>
</dbReference>
<keyword evidence="2 4" id="KW-0238">DNA-binding</keyword>